<protein>
    <recommendedName>
        <fullName evidence="7">CopC domain-containing protein</fullName>
    </recommendedName>
</protein>
<comment type="subcellular location">
    <subcellularLocation>
        <location evidence="1">Cell envelope</location>
    </subcellularLocation>
</comment>
<evidence type="ECO:0000256" key="5">
    <source>
        <dbReference type="SAM" id="MobiDB-lite"/>
    </source>
</evidence>
<dbReference type="GO" id="GO:0005886">
    <property type="term" value="C:plasma membrane"/>
    <property type="evidence" value="ECO:0007669"/>
    <property type="project" value="TreeGrafter"/>
</dbReference>
<evidence type="ECO:0000256" key="2">
    <source>
        <dbReference type="ARBA" id="ARBA00022723"/>
    </source>
</evidence>
<dbReference type="InterPro" id="IPR014755">
    <property type="entry name" value="Cu-Rt/internalin_Ig-like"/>
</dbReference>
<evidence type="ECO:0000256" key="3">
    <source>
        <dbReference type="ARBA" id="ARBA00022729"/>
    </source>
</evidence>
<keyword evidence="9" id="KW-1185">Reference proteome</keyword>
<organism evidence="8 9">
    <name type="scientific">Micromonospora sediminimaris</name>
    <dbReference type="NCBI Taxonomy" id="547162"/>
    <lineage>
        <taxon>Bacteria</taxon>
        <taxon>Bacillati</taxon>
        <taxon>Actinomycetota</taxon>
        <taxon>Actinomycetes</taxon>
        <taxon>Micromonosporales</taxon>
        <taxon>Micromonosporaceae</taxon>
        <taxon>Micromonospora</taxon>
    </lineage>
</organism>
<accession>A0A9W5UUM9</accession>
<proteinExistence type="predicted"/>
<evidence type="ECO:0000259" key="7">
    <source>
        <dbReference type="Pfam" id="PF04234"/>
    </source>
</evidence>
<dbReference type="GO" id="GO:0042597">
    <property type="term" value="C:periplasmic space"/>
    <property type="evidence" value="ECO:0007669"/>
    <property type="project" value="InterPro"/>
</dbReference>
<name>A0A9W5UUM9_9ACTN</name>
<dbReference type="GO" id="GO:0006825">
    <property type="term" value="P:copper ion transport"/>
    <property type="evidence" value="ECO:0007669"/>
    <property type="project" value="InterPro"/>
</dbReference>
<feature type="transmembrane region" description="Helical" evidence="6">
    <location>
        <begin position="175"/>
        <end position="196"/>
    </location>
</feature>
<comment type="caution">
    <text evidence="8">The sequence shown here is derived from an EMBL/GenBank/DDBJ whole genome shotgun (WGS) entry which is preliminary data.</text>
</comment>
<dbReference type="PANTHER" id="PTHR34820:SF4">
    <property type="entry name" value="INNER MEMBRANE PROTEIN YEBZ"/>
    <property type="match status" value="1"/>
</dbReference>
<keyword evidence="2" id="KW-0479">Metal-binding</keyword>
<dbReference type="GO" id="GO:0046688">
    <property type="term" value="P:response to copper ion"/>
    <property type="evidence" value="ECO:0007669"/>
    <property type="project" value="InterPro"/>
</dbReference>
<gene>
    <name evidence="8" type="ORF">Vse01_38410</name>
</gene>
<feature type="compositionally biased region" description="Low complexity" evidence="5">
    <location>
        <begin position="128"/>
        <end position="166"/>
    </location>
</feature>
<dbReference type="InterPro" id="IPR007348">
    <property type="entry name" value="CopC_dom"/>
</dbReference>
<dbReference type="Pfam" id="PF04234">
    <property type="entry name" value="CopC"/>
    <property type="match status" value="1"/>
</dbReference>
<evidence type="ECO:0000313" key="9">
    <source>
        <dbReference type="Proteomes" id="UP000607311"/>
    </source>
</evidence>
<dbReference type="AlphaFoldDB" id="A0A9W5UUM9"/>
<keyword evidence="6" id="KW-1133">Transmembrane helix</keyword>
<keyword evidence="6" id="KW-0472">Membrane</keyword>
<keyword evidence="6" id="KW-0812">Transmembrane</keyword>
<dbReference type="EMBL" id="BOPD01000023">
    <property type="protein sequence ID" value="GIJ34693.1"/>
    <property type="molecule type" value="Genomic_DNA"/>
</dbReference>
<feature type="domain" description="CopC" evidence="7">
    <location>
        <begin position="34"/>
        <end position="126"/>
    </location>
</feature>
<evidence type="ECO:0000256" key="1">
    <source>
        <dbReference type="ARBA" id="ARBA00004196"/>
    </source>
</evidence>
<reference evidence="8" key="1">
    <citation type="submission" date="2021-01" db="EMBL/GenBank/DDBJ databases">
        <title>Whole genome shotgun sequence of Verrucosispora sediminis NBRC 107745.</title>
        <authorList>
            <person name="Komaki H."/>
            <person name="Tamura T."/>
        </authorList>
    </citation>
    <scope>NUCLEOTIDE SEQUENCE</scope>
    <source>
        <strain evidence="8">NBRC 107745</strain>
    </source>
</reference>
<dbReference type="Gene3D" id="2.60.40.1220">
    <property type="match status" value="1"/>
</dbReference>
<evidence type="ECO:0000256" key="6">
    <source>
        <dbReference type="SAM" id="Phobius"/>
    </source>
</evidence>
<dbReference type="GO" id="GO:0005507">
    <property type="term" value="F:copper ion binding"/>
    <property type="evidence" value="ECO:0007669"/>
    <property type="project" value="InterPro"/>
</dbReference>
<dbReference type="SUPFAM" id="SSF81296">
    <property type="entry name" value="E set domains"/>
    <property type="match status" value="1"/>
</dbReference>
<dbReference type="InterPro" id="IPR032694">
    <property type="entry name" value="CopC/D"/>
</dbReference>
<dbReference type="InterPro" id="IPR014756">
    <property type="entry name" value="Ig_E-set"/>
</dbReference>
<evidence type="ECO:0000313" key="8">
    <source>
        <dbReference type="EMBL" id="GIJ34693.1"/>
    </source>
</evidence>
<dbReference type="PANTHER" id="PTHR34820">
    <property type="entry name" value="INNER MEMBRANE PROTEIN YEBZ"/>
    <property type="match status" value="1"/>
</dbReference>
<dbReference type="GO" id="GO:0030313">
    <property type="term" value="C:cell envelope"/>
    <property type="evidence" value="ECO:0007669"/>
    <property type="project" value="UniProtKB-SubCell"/>
</dbReference>
<feature type="region of interest" description="Disordered" evidence="5">
    <location>
        <begin position="128"/>
        <end position="169"/>
    </location>
</feature>
<dbReference type="Proteomes" id="UP000607311">
    <property type="component" value="Unassembled WGS sequence"/>
</dbReference>
<dbReference type="OrthoDB" id="5242236at2"/>
<evidence type="ECO:0000256" key="4">
    <source>
        <dbReference type="ARBA" id="ARBA00023008"/>
    </source>
</evidence>
<keyword evidence="4" id="KW-0186">Copper</keyword>
<sequence length="204" mass="20924">MGGRIARLTRFGAAVFGVAFGVSLLMPAVPAAAHNQLTGSSPRDGARVAEAPERVELRFLARLDEDTTKVTVTGPDNVDAAGGEPRFSGNRVSVPFTPGAAGLYVVGYRLVSGDGHPITGEVRFTLTTGTPADPTPEPTAAADPTAIGTAASTPAPVTPEAATPMPMSDESSGGGWWWAAVAVLLLLAVLAAARLIRRRAARRG</sequence>
<keyword evidence="3" id="KW-0732">Signal</keyword>